<sequence>MRWIDNETRAELEKNLQDMNGSASGHESRSESRRNFLKVMGGVGAGLTLAIGSPGVLAKILPRSEAAAAGEMFAPNAFVRIGADNRVAVVIKHVEMGQGTYTGLASLVAEELDADWEQIDSVGAPADGKRYNNLHWGPMQGTGGSSAIANSYQQMRIAGATAKAMLIAAAAQRWNLPAAEIMVKKGVVSHPGSGKQASFGELAELAATIPVPDESTIRLKAPGEFTYIGQPLPRKDVGKTDGTAVYTQDMRLDGMLTAMVAHPPRFGAKVKSFDAEEAKASNRVVDVIEIPTGIAVIARDYWSAKVARDKLKIDWDESRAMTRNTEEMMAEYRARSKESGSVARNDGDVQGAFATAHRVIEATYEFPYLAHAAMEPMNCVALVNRDSCEIWNGEQFQSVDQMNIGKLLGLPAEKVKLNMLFAGGSFGRRANPVSDYLVEAVHIAREKMGTPVKLVWSREDDMHAGYFRPAYVHRVRGGMDAEGNIVGWEQHIVGQSILTGTVFGQGIKNGVDHSSVEGASTLPYAIPNLRVAVTSTEEKVPVQWWRSVGHTHTAYSTETFIDELAVKAGQDPLALRMKLLADHPRWQGVLKLAADKAGWSKTLPKGWGRGVAVHESFNTYVAQVAEVSVAEDGKFKVERVVCAVDCGVPINPDVIRAQMEGGIGFGLAPALVSAITFKDGKVVESNFHNYQVLRINQMPEVEVHIVPSAEPPTGVGEPGVPPIAPAVANALAAATGKRYYTLPIKV</sequence>
<reference evidence="2 3" key="1">
    <citation type="submission" date="2023-02" db="EMBL/GenBank/DDBJ databases">
        <title>Description and genomic characterization of Microbulbifer bruguierae sp. nov., isolated from the sediment of mangrove plant Bruguiera sexangula.</title>
        <authorList>
            <person name="Long M."/>
        </authorList>
    </citation>
    <scope>NUCLEOTIDE SEQUENCE [LARGE SCALE GENOMIC DNA]</scope>
    <source>
        <strain evidence="2 3">H12</strain>
    </source>
</reference>
<dbReference type="InterPro" id="IPR008274">
    <property type="entry name" value="AldOxase/xan_DH_MoCoBD1"/>
</dbReference>
<gene>
    <name evidence="2" type="ORF">PVT68_01010</name>
</gene>
<dbReference type="Pfam" id="PF20256">
    <property type="entry name" value="MoCoBD_2"/>
    <property type="match status" value="2"/>
</dbReference>
<dbReference type="Proteomes" id="UP001236500">
    <property type="component" value="Chromosome"/>
</dbReference>
<dbReference type="InterPro" id="IPR012368">
    <property type="entry name" value="OxRdtase_Mopterin-bd_su_IorB"/>
</dbReference>
<proteinExistence type="predicted"/>
<protein>
    <submittedName>
        <fullName evidence="2">Xanthine dehydrogenase family protein molybdopterin-binding subunit</fullName>
    </submittedName>
</protein>
<accession>A0ABY8NH92</accession>
<dbReference type="Pfam" id="PF02738">
    <property type="entry name" value="MoCoBD_1"/>
    <property type="match status" value="1"/>
</dbReference>
<evidence type="ECO:0000313" key="3">
    <source>
        <dbReference type="Proteomes" id="UP001236500"/>
    </source>
</evidence>
<organism evidence="2 3">
    <name type="scientific">Microbulbifer bruguierae</name>
    <dbReference type="NCBI Taxonomy" id="3029061"/>
    <lineage>
        <taxon>Bacteria</taxon>
        <taxon>Pseudomonadati</taxon>
        <taxon>Pseudomonadota</taxon>
        <taxon>Gammaproteobacteria</taxon>
        <taxon>Cellvibrionales</taxon>
        <taxon>Microbulbiferaceae</taxon>
        <taxon>Microbulbifer</taxon>
    </lineage>
</organism>
<evidence type="ECO:0000313" key="2">
    <source>
        <dbReference type="EMBL" id="WGL16893.1"/>
    </source>
</evidence>
<dbReference type="InterPro" id="IPR000674">
    <property type="entry name" value="Ald_Oxase/Xan_DH_a/b"/>
</dbReference>
<dbReference type="PANTHER" id="PTHR47495">
    <property type="entry name" value="ALDEHYDE DEHYDROGENASE"/>
    <property type="match status" value="1"/>
</dbReference>
<name>A0ABY8NH92_9GAMM</name>
<dbReference type="PIRSF" id="PIRSF036389">
    <property type="entry name" value="IOR_B"/>
    <property type="match status" value="1"/>
</dbReference>
<dbReference type="SMART" id="SM01008">
    <property type="entry name" value="Ald_Xan_dh_C"/>
    <property type="match status" value="1"/>
</dbReference>
<dbReference type="InterPro" id="IPR006311">
    <property type="entry name" value="TAT_signal"/>
</dbReference>
<dbReference type="InterPro" id="IPR037165">
    <property type="entry name" value="AldOxase/xan_DH_Mopterin-bd_sf"/>
</dbReference>
<dbReference type="RefSeq" id="WP_280320713.1">
    <property type="nucleotide sequence ID" value="NZ_CP118605.1"/>
</dbReference>
<keyword evidence="3" id="KW-1185">Reference proteome</keyword>
<dbReference type="PANTHER" id="PTHR47495:SF2">
    <property type="entry name" value="ALDEHYDE DEHYDROGENASE"/>
    <property type="match status" value="1"/>
</dbReference>
<dbReference type="EMBL" id="CP118605">
    <property type="protein sequence ID" value="WGL16893.1"/>
    <property type="molecule type" value="Genomic_DNA"/>
</dbReference>
<feature type="domain" description="Aldehyde oxidase/xanthine dehydrogenase a/b hammerhead" evidence="1">
    <location>
        <begin position="241"/>
        <end position="319"/>
    </location>
</feature>
<dbReference type="InterPro" id="IPR052516">
    <property type="entry name" value="N-heterocyclic_Hydroxylase"/>
</dbReference>
<evidence type="ECO:0000259" key="1">
    <source>
        <dbReference type="SMART" id="SM01008"/>
    </source>
</evidence>
<dbReference type="Gene3D" id="3.30.365.10">
    <property type="entry name" value="Aldehyde oxidase/xanthine dehydrogenase, molybdopterin binding domain"/>
    <property type="match status" value="4"/>
</dbReference>
<dbReference type="Gene3D" id="3.90.1170.50">
    <property type="entry name" value="Aldehyde oxidase/xanthine dehydrogenase, a/b hammerhead"/>
    <property type="match status" value="1"/>
</dbReference>
<dbReference type="SUPFAM" id="SSF56003">
    <property type="entry name" value="Molybdenum cofactor-binding domain"/>
    <property type="match status" value="2"/>
</dbReference>
<dbReference type="InterPro" id="IPR046867">
    <property type="entry name" value="AldOxase/xan_DH_MoCoBD2"/>
</dbReference>
<dbReference type="PROSITE" id="PS51318">
    <property type="entry name" value="TAT"/>
    <property type="match status" value="1"/>
</dbReference>